<evidence type="ECO:0000256" key="3">
    <source>
        <dbReference type="ARBA" id="ARBA00022989"/>
    </source>
</evidence>
<dbReference type="EMBL" id="JAGGMS010000001">
    <property type="protein sequence ID" value="MBP2184264.1"/>
    <property type="molecule type" value="Genomic_DNA"/>
</dbReference>
<organism evidence="7 8">
    <name type="scientific">Amycolatopsis magusensis</name>
    <dbReference type="NCBI Taxonomy" id="882444"/>
    <lineage>
        <taxon>Bacteria</taxon>
        <taxon>Bacillati</taxon>
        <taxon>Actinomycetota</taxon>
        <taxon>Actinomycetes</taxon>
        <taxon>Pseudonocardiales</taxon>
        <taxon>Pseudonocardiaceae</taxon>
        <taxon>Amycolatopsis</taxon>
    </lineage>
</organism>
<feature type="domain" description="RDD" evidence="6">
    <location>
        <begin position="28"/>
        <end position="139"/>
    </location>
</feature>
<dbReference type="RefSeq" id="WP_209667302.1">
    <property type="nucleotide sequence ID" value="NZ_JAGGMS010000001.1"/>
</dbReference>
<evidence type="ECO:0000256" key="5">
    <source>
        <dbReference type="SAM" id="Phobius"/>
    </source>
</evidence>
<proteinExistence type="predicted"/>
<evidence type="ECO:0000256" key="2">
    <source>
        <dbReference type="ARBA" id="ARBA00022692"/>
    </source>
</evidence>
<gene>
    <name evidence="7" type="ORF">JOM49_005790</name>
</gene>
<sequence length="165" mass="17160">MTVQAEQVPRTADKRLKTFGNGIYFVEAGFWRTFLAWLVDIAVFLLGAGAGVVVLAVVDRTANLGAGALVLGIVGILVLVPLLYGGLCYRNGRALGAVLAGTRLVRFADGGRLGAKAPWAMLIRTILLPLLVFALIAAVFGGSGGAPGGSTIRVSVDVRATARLR</sequence>
<accession>A0ABS4PXW3</accession>
<name>A0ABS4PXW3_9PSEU</name>
<feature type="transmembrane region" description="Helical" evidence="5">
    <location>
        <begin position="121"/>
        <end position="140"/>
    </location>
</feature>
<keyword evidence="4 5" id="KW-0472">Membrane</keyword>
<keyword evidence="3 5" id="KW-1133">Transmembrane helix</keyword>
<feature type="transmembrane region" description="Helical" evidence="5">
    <location>
        <begin position="34"/>
        <end position="58"/>
    </location>
</feature>
<dbReference type="Proteomes" id="UP000741013">
    <property type="component" value="Unassembled WGS sequence"/>
</dbReference>
<keyword evidence="8" id="KW-1185">Reference proteome</keyword>
<comment type="caution">
    <text evidence="7">The sequence shown here is derived from an EMBL/GenBank/DDBJ whole genome shotgun (WGS) entry which is preliminary data.</text>
</comment>
<dbReference type="InterPro" id="IPR010432">
    <property type="entry name" value="RDD"/>
</dbReference>
<reference evidence="7 8" key="1">
    <citation type="submission" date="2021-03" db="EMBL/GenBank/DDBJ databases">
        <title>Sequencing the genomes of 1000 actinobacteria strains.</title>
        <authorList>
            <person name="Klenk H.-P."/>
        </authorList>
    </citation>
    <scope>NUCLEOTIDE SEQUENCE [LARGE SCALE GENOMIC DNA]</scope>
    <source>
        <strain evidence="7 8">DSM 45510</strain>
    </source>
</reference>
<evidence type="ECO:0000313" key="8">
    <source>
        <dbReference type="Proteomes" id="UP000741013"/>
    </source>
</evidence>
<evidence type="ECO:0000313" key="7">
    <source>
        <dbReference type="EMBL" id="MBP2184264.1"/>
    </source>
</evidence>
<evidence type="ECO:0000259" key="6">
    <source>
        <dbReference type="Pfam" id="PF06271"/>
    </source>
</evidence>
<evidence type="ECO:0000256" key="4">
    <source>
        <dbReference type="ARBA" id="ARBA00023136"/>
    </source>
</evidence>
<dbReference type="Pfam" id="PF06271">
    <property type="entry name" value="RDD"/>
    <property type="match status" value="1"/>
</dbReference>
<evidence type="ECO:0000256" key="1">
    <source>
        <dbReference type="ARBA" id="ARBA00004141"/>
    </source>
</evidence>
<keyword evidence="2 5" id="KW-0812">Transmembrane</keyword>
<comment type="subcellular location">
    <subcellularLocation>
        <location evidence="1">Membrane</location>
        <topology evidence="1">Multi-pass membrane protein</topology>
    </subcellularLocation>
</comment>
<protein>
    <recommendedName>
        <fullName evidence="6">RDD domain-containing protein</fullName>
    </recommendedName>
</protein>
<feature type="transmembrane region" description="Helical" evidence="5">
    <location>
        <begin position="64"/>
        <end position="84"/>
    </location>
</feature>